<dbReference type="GO" id="GO:0000287">
    <property type="term" value="F:magnesium ion binding"/>
    <property type="evidence" value="ECO:0007669"/>
    <property type="project" value="InterPro"/>
</dbReference>
<dbReference type="GO" id="GO:0008897">
    <property type="term" value="F:holo-[acyl-carrier-protein] synthase activity"/>
    <property type="evidence" value="ECO:0007669"/>
    <property type="project" value="InterPro"/>
</dbReference>
<organism evidence="5 6">
    <name type="scientific">Peribacillus simplex</name>
    <dbReference type="NCBI Taxonomy" id="1478"/>
    <lineage>
        <taxon>Bacteria</taxon>
        <taxon>Bacillati</taxon>
        <taxon>Bacillota</taxon>
        <taxon>Bacilli</taxon>
        <taxon>Bacillales</taxon>
        <taxon>Bacillaceae</taxon>
        <taxon>Peribacillus</taxon>
    </lineage>
</organism>
<dbReference type="InterPro" id="IPR055066">
    <property type="entry name" value="AASDHPPT_N"/>
</dbReference>
<dbReference type="InterPro" id="IPR037143">
    <property type="entry name" value="4-PPantetheinyl_Trfase_dom_sf"/>
</dbReference>
<dbReference type="Pfam" id="PF01648">
    <property type="entry name" value="ACPS"/>
    <property type="match status" value="1"/>
</dbReference>
<reference evidence="5" key="1">
    <citation type="submission" date="2023-06" db="EMBL/GenBank/DDBJ databases">
        <title>Comparative genomics of Bacillaceae isolates and their secondary metabolite potential.</title>
        <authorList>
            <person name="Song L."/>
            <person name="Nielsen L.J."/>
            <person name="Mohite O."/>
            <person name="Xu X."/>
            <person name="Weber T."/>
            <person name="Kovacs A.T."/>
        </authorList>
    </citation>
    <scope>NUCLEOTIDE SEQUENCE</scope>
    <source>
        <strain evidence="5">D8_B_37</strain>
    </source>
</reference>
<evidence type="ECO:0000256" key="1">
    <source>
        <dbReference type="ARBA" id="ARBA00010990"/>
    </source>
</evidence>
<dbReference type="Gene3D" id="3.90.470.20">
    <property type="entry name" value="4'-phosphopantetheinyl transferase domain"/>
    <property type="match status" value="2"/>
</dbReference>
<evidence type="ECO:0000313" key="6">
    <source>
        <dbReference type="Proteomes" id="UP001234602"/>
    </source>
</evidence>
<evidence type="ECO:0000313" key="5">
    <source>
        <dbReference type="EMBL" id="MDM5451849.1"/>
    </source>
</evidence>
<gene>
    <name evidence="5" type="ORF">QUF89_06480</name>
</gene>
<keyword evidence="2 5" id="KW-0808">Transferase</keyword>
<dbReference type="AlphaFoldDB" id="A0AAW7I979"/>
<feature type="domain" description="4'-phosphopantetheinyl transferase" evidence="3">
    <location>
        <begin position="103"/>
        <end position="205"/>
    </location>
</feature>
<dbReference type="RefSeq" id="WP_289319540.1">
    <property type="nucleotide sequence ID" value="NZ_JAUCEY010000008.1"/>
</dbReference>
<dbReference type="EMBL" id="JAUCEY010000008">
    <property type="protein sequence ID" value="MDM5451849.1"/>
    <property type="molecule type" value="Genomic_DNA"/>
</dbReference>
<evidence type="ECO:0000259" key="3">
    <source>
        <dbReference type="Pfam" id="PF01648"/>
    </source>
</evidence>
<dbReference type="PANTHER" id="PTHR12215">
    <property type="entry name" value="PHOSPHOPANTETHEINE TRANSFERASE"/>
    <property type="match status" value="1"/>
</dbReference>
<protein>
    <submittedName>
        <fullName evidence="5">4'-phosphopantetheinyl transferase superfamily protein</fullName>
    </submittedName>
</protein>
<dbReference type="Proteomes" id="UP001234602">
    <property type="component" value="Unassembled WGS sequence"/>
</dbReference>
<dbReference type="PANTHER" id="PTHR12215:SF10">
    <property type="entry name" value="L-AMINOADIPATE-SEMIALDEHYDE DEHYDROGENASE-PHOSPHOPANTETHEINYL TRANSFERASE"/>
    <property type="match status" value="1"/>
</dbReference>
<dbReference type="GO" id="GO:0005829">
    <property type="term" value="C:cytosol"/>
    <property type="evidence" value="ECO:0007669"/>
    <property type="project" value="TreeGrafter"/>
</dbReference>
<dbReference type="GO" id="GO:0019878">
    <property type="term" value="P:lysine biosynthetic process via aminoadipic acid"/>
    <property type="evidence" value="ECO:0007669"/>
    <property type="project" value="TreeGrafter"/>
</dbReference>
<accession>A0AAW7I979</accession>
<evidence type="ECO:0000256" key="2">
    <source>
        <dbReference type="ARBA" id="ARBA00022679"/>
    </source>
</evidence>
<dbReference type="InterPro" id="IPR008278">
    <property type="entry name" value="4-PPantetheinyl_Trfase_dom"/>
</dbReference>
<sequence length="235" mass="27699">MEIYAVNIEGINEFNFEYTTYNHILSKQTLRKVKNFKHYKDSVRTVVGELLIHYIYLQNQKESSIPLVIRRNEYGKPYCNEAAFHFNVSHSGSWVVCIVDTKRVGIDIELMTDIDYEALISFFHPFESREMKETTSKKDYFYKLWTIKESVIKNIGKGLSIPLNSFYARQNQQVTSIHFEESTLNDTKFHVKMFDFQENYKLAACALHDKFPESISFLDASKIFSFLMHDSRHPK</sequence>
<feature type="domain" description="4'-phosphopantetheinyl transferase N-terminal" evidence="4">
    <location>
        <begin position="17"/>
        <end position="98"/>
    </location>
</feature>
<dbReference type="Pfam" id="PF22624">
    <property type="entry name" value="AASDHPPT_N"/>
    <property type="match status" value="1"/>
</dbReference>
<dbReference type="SUPFAM" id="SSF56214">
    <property type="entry name" value="4'-phosphopantetheinyl transferase"/>
    <property type="match status" value="2"/>
</dbReference>
<comment type="caution">
    <text evidence="5">The sequence shown here is derived from an EMBL/GenBank/DDBJ whole genome shotgun (WGS) entry which is preliminary data.</text>
</comment>
<dbReference type="InterPro" id="IPR050559">
    <property type="entry name" value="P-Pant_transferase_sf"/>
</dbReference>
<comment type="similarity">
    <text evidence="1">Belongs to the P-Pant transferase superfamily. Gsp/Sfp/HetI/AcpT family.</text>
</comment>
<evidence type="ECO:0000259" key="4">
    <source>
        <dbReference type="Pfam" id="PF22624"/>
    </source>
</evidence>
<proteinExistence type="inferred from homology"/>
<name>A0AAW7I979_9BACI</name>